<evidence type="ECO:0000256" key="2">
    <source>
        <dbReference type="ARBA" id="ARBA00023194"/>
    </source>
</evidence>
<dbReference type="SUPFAM" id="SSF51197">
    <property type="entry name" value="Clavaminate synthase-like"/>
    <property type="match status" value="1"/>
</dbReference>
<dbReference type="GO" id="GO:0016491">
    <property type="term" value="F:oxidoreductase activity"/>
    <property type="evidence" value="ECO:0007669"/>
    <property type="project" value="UniProtKB-KW"/>
</dbReference>
<accession>A0A1H9NY82</accession>
<gene>
    <name evidence="5" type="ORF">SAMN04487818_103183</name>
</gene>
<dbReference type="InterPro" id="IPR050231">
    <property type="entry name" value="Iron_ascorbate_oxido_reductase"/>
</dbReference>
<dbReference type="STRING" id="155974.SAMN04487818_103183"/>
<feature type="domain" description="Fe2OG dioxygenase" evidence="4">
    <location>
        <begin position="168"/>
        <end position="268"/>
    </location>
</feature>
<dbReference type="GO" id="GO:0046872">
    <property type="term" value="F:metal ion binding"/>
    <property type="evidence" value="ECO:0007669"/>
    <property type="project" value="UniProtKB-KW"/>
</dbReference>
<sequence>MIPTVSLDDVVARDPGTVDVVHTATKDIGLFYLDSGPGTASHPFDISRRFFALPPADKQALSISLSSAYRGYVGVGEESTNGAADLKESFEFGKEDAPPAVADPPPYYRMYGGNQWPAEALLPGFRAAIEAYSAHQARIGAAVVGALAATLDQPAVLGRADAPFGAELSSFARVIYYANPSGYADGARLAAHTDSGMVTVSVQDTPGLEVRTSSGEWIPVVPPDGCCVVFTGELLELWSRGYYRACVHRVHNASLARDRISLITFFLPDLRSTLRPLTTADSARLAGAVVPRGNSWLTGDGAAFVVGEREWARVGEIF</sequence>
<dbReference type="Pfam" id="PF14226">
    <property type="entry name" value="DIOX_N"/>
    <property type="match status" value="1"/>
</dbReference>
<dbReference type="InterPro" id="IPR026992">
    <property type="entry name" value="DIOX_N"/>
</dbReference>
<dbReference type="PROSITE" id="PS51471">
    <property type="entry name" value="FE2OG_OXY"/>
    <property type="match status" value="1"/>
</dbReference>
<keyword evidence="3" id="KW-0408">Iron</keyword>
<dbReference type="Gene3D" id="2.60.120.330">
    <property type="entry name" value="B-lactam Antibiotic, Isopenicillin N Synthase, Chain"/>
    <property type="match status" value="1"/>
</dbReference>
<evidence type="ECO:0000259" key="4">
    <source>
        <dbReference type="PROSITE" id="PS51471"/>
    </source>
</evidence>
<keyword evidence="2" id="KW-0045">Antibiotic biosynthesis</keyword>
<dbReference type="Proteomes" id="UP000199051">
    <property type="component" value="Unassembled WGS sequence"/>
</dbReference>
<evidence type="ECO:0000313" key="6">
    <source>
        <dbReference type="Proteomes" id="UP000199051"/>
    </source>
</evidence>
<protein>
    <submittedName>
        <fullName evidence="5">Isopenicillin N synthase</fullName>
    </submittedName>
</protein>
<dbReference type="InterPro" id="IPR044861">
    <property type="entry name" value="IPNS-like_FE2OG_OXY"/>
</dbReference>
<dbReference type="Pfam" id="PF03171">
    <property type="entry name" value="2OG-FeII_Oxy"/>
    <property type="match status" value="1"/>
</dbReference>
<dbReference type="EMBL" id="FOGI01000003">
    <property type="protein sequence ID" value="SER40529.1"/>
    <property type="molecule type" value="Genomic_DNA"/>
</dbReference>
<proteinExistence type="inferred from homology"/>
<keyword evidence="6" id="KW-1185">Reference proteome</keyword>
<dbReference type="AlphaFoldDB" id="A0A1H9NY82"/>
<keyword evidence="3" id="KW-0479">Metal-binding</keyword>
<evidence type="ECO:0000256" key="3">
    <source>
        <dbReference type="RuleBase" id="RU003682"/>
    </source>
</evidence>
<evidence type="ECO:0000256" key="1">
    <source>
        <dbReference type="ARBA" id="ARBA00004792"/>
    </source>
</evidence>
<organism evidence="5 6">
    <name type="scientific">Actinokineospora terrae</name>
    <dbReference type="NCBI Taxonomy" id="155974"/>
    <lineage>
        <taxon>Bacteria</taxon>
        <taxon>Bacillati</taxon>
        <taxon>Actinomycetota</taxon>
        <taxon>Actinomycetes</taxon>
        <taxon>Pseudonocardiales</taxon>
        <taxon>Pseudonocardiaceae</taxon>
        <taxon>Actinokineospora</taxon>
    </lineage>
</organism>
<evidence type="ECO:0000313" key="5">
    <source>
        <dbReference type="EMBL" id="SER40529.1"/>
    </source>
</evidence>
<dbReference type="InterPro" id="IPR005123">
    <property type="entry name" value="Oxoglu/Fe-dep_dioxygenase_dom"/>
</dbReference>
<dbReference type="RefSeq" id="WP_092775644.1">
    <property type="nucleotide sequence ID" value="NZ_FOGI01000003.1"/>
</dbReference>
<comment type="similarity">
    <text evidence="3">Belongs to the iron/ascorbate-dependent oxidoreductase family.</text>
</comment>
<name>A0A1H9NY82_9PSEU</name>
<comment type="pathway">
    <text evidence="1">Antibiotic biosynthesis.</text>
</comment>
<reference evidence="6" key="1">
    <citation type="submission" date="2016-10" db="EMBL/GenBank/DDBJ databases">
        <authorList>
            <person name="Varghese N."/>
            <person name="Submissions S."/>
        </authorList>
    </citation>
    <scope>NUCLEOTIDE SEQUENCE [LARGE SCALE GENOMIC DNA]</scope>
    <source>
        <strain evidence="6">DSM 44260</strain>
    </source>
</reference>
<dbReference type="GO" id="GO:0017000">
    <property type="term" value="P:antibiotic biosynthetic process"/>
    <property type="evidence" value="ECO:0007669"/>
    <property type="project" value="UniProtKB-KW"/>
</dbReference>
<keyword evidence="3" id="KW-0560">Oxidoreductase</keyword>
<dbReference type="PANTHER" id="PTHR47990">
    <property type="entry name" value="2-OXOGLUTARATE (2OG) AND FE(II)-DEPENDENT OXYGENASE SUPERFAMILY PROTEIN-RELATED"/>
    <property type="match status" value="1"/>
</dbReference>
<dbReference type="InterPro" id="IPR027443">
    <property type="entry name" value="IPNS-like_sf"/>
</dbReference>